<keyword evidence="2" id="KW-1185">Reference proteome</keyword>
<evidence type="ECO:0000313" key="2">
    <source>
        <dbReference type="Proteomes" id="UP001380953"/>
    </source>
</evidence>
<sequence>MELIFVRHGQGEHNLDVPGRLERKHPNLTPEGRRQVLALSGKLAATERDLFVTGPTVRTIETLLVLAQGLKQAQVCMSPLAGPRMFPQDPAWSTLPCDLPLTKREVAAAYPLLSLRSEDDEASWNDGINTLPEQRFVRRGTEFLQWIRQQGAERVIFVSHDGTINAYRQLLGERNLSRDDFLGEAGTYTMLLSL</sequence>
<name>A0ACC6PAK8_9BACL</name>
<gene>
    <name evidence="1" type="ORF">WKI47_08650</name>
</gene>
<dbReference type="EMBL" id="JBBKAR010000031">
    <property type="protein sequence ID" value="MEJ8303964.1"/>
    <property type="molecule type" value="Genomic_DNA"/>
</dbReference>
<dbReference type="Proteomes" id="UP001380953">
    <property type="component" value="Unassembled WGS sequence"/>
</dbReference>
<organism evidence="1 2">
    <name type="scientific">Saccharibacillus sacchari</name>
    <dbReference type="NCBI Taxonomy" id="456493"/>
    <lineage>
        <taxon>Bacteria</taxon>
        <taxon>Bacillati</taxon>
        <taxon>Bacillota</taxon>
        <taxon>Bacilli</taxon>
        <taxon>Bacillales</taxon>
        <taxon>Paenibacillaceae</taxon>
        <taxon>Saccharibacillus</taxon>
    </lineage>
</organism>
<protein>
    <submittedName>
        <fullName evidence="1">Histidine phosphatase family protein</fullName>
    </submittedName>
</protein>
<proteinExistence type="predicted"/>
<reference evidence="1" key="1">
    <citation type="submission" date="2024-03" db="EMBL/GenBank/DDBJ databases">
        <title>Whole genome sequecning of epiphytes from Marcgravia umbellata leaves.</title>
        <authorList>
            <person name="Kumar G."/>
            <person name="Savka M.A."/>
        </authorList>
    </citation>
    <scope>NUCLEOTIDE SEQUENCE</scope>
    <source>
        <strain evidence="1">RIT_BL5</strain>
    </source>
</reference>
<accession>A0ACC6PAK8</accession>
<evidence type="ECO:0000313" key="1">
    <source>
        <dbReference type="EMBL" id="MEJ8303964.1"/>
    </source>
</evidence>
<comment type="caution">
    <text evidence="1">The sequence shown here is derived from an EMBL/GenBank/DDBJ whole genome shotgun (WGS) entry which is preliminary data.</text>
</comment>